<evidence type="ECO:0000313" key="3">
    <source>
        <dbReference type="Proteomes" id="UP000287033"/>
    </source>
</evidence>
<protein>
    <submittedName>
        <fullName evidence="2">Uncharacterized protein</fullName>
    </submittedName>
</protein>
<accession>A0A401TJL6</accession>
<name>A0A401TJL6_CHIPU</name>
<reference evidence="2 3" key="1">
    <citation type="journal article" date="2018" name="Nat. Ecol. Evol.">
        <title>Shark genomes provide insights into elasmobranch evolution and the origin of vertebrates.</title>
        <authorList>
            <person name="Hara Y"/>
            <person name="Yamaguchi K"/>
            <person name="Onimaru K"/>
            <person name="Kadota M"/>
            <person name="Koyanagi M"/>
            <person name="Keeley SD"/>
            <person name="Tatsumi K"/>
            <person name="Tanaka K"/>
            <person name="Motone F"/>
            <person name="Kageyama Y"/>
            <person name="Nozu R"/>
            <person name="Adachi N"/>
            <person name="Nishimura O"/>
            <person name="Nakagawa R"/>
            <person name="Tanegashima C"/>
            <person name="Kiyatake I"/>
            <person name="Matsumoto R"/>
            <person name="Murakumo K"/>
            <person name="Nishida K"/>
            <person name="Terakita A"/>
            <person name="Kuratani S"/>
            <person name="Sato K"/>
            <person name="Hyodo S Kuraku.S."/>
        </authorList>
    </citation>
    <scope>NUCLEOTIDE SEQUENCE [LARGE SCALE GENOMIC DNA]</scope>
</reference>
<proteinExistence type="predicted"/>
<feature type="compositionally biased region" description="Basic and acidic residues" evidence="1">
    <location>
        <begin position="1"/>
        <end position="13"/>
    </location>
</feature>
<feature type="region of interest" description="Disordered" evidence="1">
    <location>
        <begin position="1"/>
        <end position="51"/>
    </location>
</feature>
<organism evidence="2 3">
    <name type="scientific">Chiloscyllium punctatum</name>
    <name type="common">Brownbanded bambooshark</name>
    <name type="synonym">Hemiscyllium punctatum</name>
    <dbReference type="NCBI Taxonomy" id="137246"/>
    <lineage>
        <taxon>Eukaryota</taxon>
        <taxon>Metazoa</taxon>
        <taxon>Chordata</taxon>
        <taxon>Craniata</taxon>
        <taxon>Vertebrata</taxon>
        <taxon>Chondrichthyes</taxon>
        <taxon>Elasmobranchii</taxon>
        <taxon>Galeomorphii</taxon>
        <taxon>Galeoidea</taxon>
        <taxon>Orectolobiformes</taxon>
        <taxon>Hemiscylliidae</taxon>
        <taxon>Chiloscyllium</taxon>
    </lineage>
</organism>
<evidence type="ECO:0000313" key="2">
    <source>
        <dbReference type="EMBL" id="GCC42817.1"/>
    </source>
</evidence>
<dbReference type="Proteomes" id="UP000287033">
    <property type="component" value="Unassembled WGS sequence"/>
</dbReference>
<sequence>MTRAPHKDGDPALHRPLRPAPAVGSLRSLWRASRRPTRPPGSVDGDRPGNGPILRVSGLKVFGVVCSTALRHAGRLGARGG</sequence>
<gene>
    <name evidence="2" type="ORF">chiPu_0026494</name>
</gene>
<evidence type="ECO:0000256" key="1">
    <source>
        <dbReference type="SAM" id="MobiDB-lite"/>
    </source>
</evidence>
<dbReference type="AlphaFoldDB" id="A0A401TJL6"/>
<comment type="caution">
    <text evidence="2">The sequence shown here is derived from an EMBL/GenBank/DDBJ whole genome shotgun (WGS) entry which is preliminary data.</text>
</comment>
<keyword evidence="3" id="KW-1185">Reference proteome</keyword>
<dbReference type="EMBL" id="BEZZ01080908">
    <property type="protein sequence ID" value="GCC42817.1"/>
    <property type="molecule type" value="Genomic_DNA"/>
</dbReference>